<organism evidence="3 4">
    <name type="scientific">Erythrobacter sanguineus</name>
    <dbReference type="NCBI Taxonomy" id="198312"/>
    <lineage>
        <taxon>Bacteria</taxon>
        <taxon>Pseudomonadati</taxon>
        <taxon>Pseudomonadota</taxon>
        <taxon>Alphaproteobacteria</taxon>
        <taxon>Sphingomonadales</taxon>
        <taxon>Erythrobacteraceae</taxon>
        <taxon>Erythrobacter/Porphyrobacter group</taxon>
        <taxon>Erythrobacter</taxon>
    </lineage>
</organism>
<dbReference type="OrthoDB" id="287318at2"/>
<comment type="similarity">
    <text evidence="1">Belongs to the UPF0213 family.</text>
</comment>
<dbReference type="InterPro" id="IPR000305">
    <property type="entry name" value="GIY-YIG_endonuc"/>
</dbReference>
<dbReference type="PROSITE" id="PS50164">
    <property type="entry name" value="GIY_YIG"/>
    <property type="match status" value="1"/>
</dbReference>
<feature type="domain" description="GIY-YIG" evidence="2">
    <location>
        <begin position="3"/>
        <end position="79"/>
    </location>
</feature>
<evidence type="ECO:0000259" key="2">
    <source>
        <dbReference type="PROSITE" id="PS50164"/>
    </source>
</evidence>
<dbReference type="SUPFAM" id="SSF82771">
    <property type="entry name" value="GIY-YIG endonuclease"/>
    <property type="match status" value="1"/>
</dbReference>
<dbReference type="AlphaFoldDB" id="A0A1M7SKS9"/>
<dbReference type="SMART" id="SM00465">
    <property type="entry name" value="GIYc"/>
    <property type="match status" value="1"/>
</dbReference>
<proteinExistence type="inferred from homology"/>
<dbReference type="Proteomes" id="UP000184391">
    <property type="component" value="Unassembled WGS sequence"/>
</dbReference>
<accession>A0A1M7SKS9</accession>
<dbReference type="Gene3D" id="3.40.1440.10">
    <property type="entry name" value="GIY-YIG endonuclease"/>
    <property type="match status" value="1"/>
</dbReference>
<dbReference type="CDD" id="cd10448">
    <property type="entry name" value="GIY-YIG_unchar_3"/>
    <property type="match status" value="1"/>
</dbReference>
<evidence type="ECO:0000313" key="4">
    <source>
        <dbReference type="Proteomes" id="UP000184391"/>
    </source>
</evidence>
<keyword evidence="3" id="KW-0255">Endonuclease</keyword>
<keyword evidence="3" id="KW-0378">Hydrolase</keyword>
<dbReference type="InterPro" id="IPR050190">
    <property type="entry name" value="UPF0213_domain"/>
</dbReference>
<dbReference type="RefSeq" id="WP_072674540.1">
    <property type="nucleotide sequence ID" value="NZ_FRDF01000010.1"/>
</dbReference>
<keyword evidence="3" id="KW-0540">Nuclease</keyword>
<dbReference type="InterPro" id="IPR035901">
    <property type="entry name" value="GIY-YIG_endonuc_sf"/>
</dbReference>
<dbReference type="STRING" id="198312.SAMN02745193_01906"/>
<dbReference type="PANTHER" id="PTHR34477">
    <property type="entry name" value="UPF0213 PROTEIN YHBQ"/>
    <property type="match status" value="1"/>
</dbReference>
<dbReference type="Pfam" id="PF01541">
    <property type="entry name" value="GIY-YIG"/>
    <property type="match status" value="1"/>
</dbReference>
<dbReference type="GO" id="GO:0004519">
    <property type="term" value="F:endonuclease activity"/>
    <property type="evidence" value="ECO:0007669"/>
    <property type="project" value="UniProtKB-KW"/>
</dbReference>
<name>A0A1M7SKS9_9SPHN</name>
<dbReference type="PANTHER" id="PTHR34477:SF5">
    <property type="entry name" value="BSL5627 PROTEIN"/>
    <property type="match status" value="1"/>
</dbReference>
<keyword evidence="4" id="KW-1185">Reference proteome</keyword>
<evidence type="ECO:0000313" key="3">
    <source>
        <dbReference type="EMBL" id="SHN59026.1"/>
    </source>
</evidence>
<reference evidence="4" key="1">
    <citation type="submission" date="2016-12" db="EMBL/GenBank/DDBJ databases">
        <authorList>
            <person name="Varghese N."/>
            <person name="Submissions S."/>
        </authorList>
    </citation>
    <scope>NUCLEOTIDE SEQUENCE [LARGE SCALE GENOMIC DNA]</scope>
    <source>
        <strain evidence="4">DSM 11032</strain>
    </source>
</reference>
<protein>
    <submittedName>
        <fullName evidence="3">Putative endonuclease</fullName>
    </submittedName>
</protein>
<evidence type="ECO:0000256" key="1">
    <source>
        <dbReference type="ARBA" id="ARBA00007435"/>
    </source>
</evidence>
<sequence length="100" mass="11620">MARGGWVYILTNKPRGVLYIGVTADIVRRIWQHRNSLGSAFVRKYGLDRLVRVEAYPTIEEAIAREKQLKNWHRQWKIELIENDNPAWKHVEPDPGSSPG</sequence>
<gene>
    <name evidence="3" type="ORF">SAMN02745193_01906</name>
</gene>
<dbReference type="EMBL" id="FRDF01000010">
    <property type="protein sequence ID" value="SHN59026.1"/>
    <property type="molecule type" value="Genomic_DNA"/>
</dbReference>